<dbReference type="InterPro" id="IPR013691">
    <property type="entry name" value="MeTrfase_14"/>
</dbReference>
<feature type="domain" description="C-methyltransferase" evidence="2">
    <location>
        <begin position="214"/>
        <end position="361"/>
    </location>
</feature>
<sequence>MTAFCRVCGAADPTTVLDLGTVPAADHFPPAVTDPVTDPRHVLQLALCTACGLAQLPGDDTTADEPRGVEPDAVRIAGERAVEEIAARGWLTETTVVREYGSPHGGSWLPGLRARGVRDALPASADDAKATLIVDGLGLMHEADQAAALRERSARLAPGGVLVLQIHSLGTILRQRQWTSVRHGHFAYWSLTALQRALYAAGLVPTGCWESELYGGTLLVTARPIDADVRAVGADLACARRVLADEQLLGVTDPAALAGLGDALIDEVSALRRAVDDAASAGVSVAAYGAASRAVALFALAGVDSSTIRATVDASPAKWGRRMPGTTVPIVGPDWLATTRPDRVVVTVPDLLAEVSAAHPDVAFVDLALLTEGRRA</sequence>
<dbReference type="Pfam" id="PF08484">
    <property type="entry name" value="Methyltransf_14"/>
    <property type="match status" value="1"/>
</dbReference>
<gene>
    <name evidence="3" type="ORF">SAMN05444374_104223</name>
</gene>
<dbReference type="AlphaFoldDB" id="A0A1I0T720"/>
<dbReference type="Pfam" id="PF08421">
    <property type="entry name" value="Methyltransf_13"/>
    <property type="match status" value="1"/>
</dbReference>
<dbReference type="EMBL" id="FOJN01000004">
    <property type="protein sequence ID" value="SFA47541.1"/>
    <property type="molecule type" value="Genomic_DNA"/>
</dbReference>
<dbReference type="SUPFAM" id="SSF53335">
    <property type="entry name" value="S-adenosyl-L-methionine-dependent methyltransferases"/>
    <property type="match status" value="1"/>
</dbReference>
<dbReference type="OrthoDB" id="3637131at2"/>
<evidence type="ECO:0000259" key="1">
    <source>
        <dbReference type="Pfam" id="PF08421"/>
    </source>
</evidence>
<dbReference type="GeneID" id="85485374"/>
<protein>
    <submittedName>
        <fullName evidence="3">Putative zinc binding domain-containing protein</fullName>
    </submittedName>
</protein>
<evidence type="ECO:0000259" key="2">
    <source>
        <dbReference type="Pfam" id="PF08484"/>
    </source>
</evidence>
<dbReference type="RefSeq" id="WP_068361480.1">
    <property type="nucleotide sequence ID" value="NZ_FOJN01000004.1"/>
</dbReference>
<evidence type="ECO:0000313" key="3">
    <source>
        <dbReference type="EMBL" id="SFA47541.1"/>
    </source>
</evidence>
<dbReference type="Pfam" id="PF13489">
    <property type="entry name" value="Methyltransf_23"/>
    <property type="match status" value="1"/>
</dbReference>
<dbReference type="Gene3D" id="6.20.50.110">
    <property type="entry name" value="Methyltransferase, zinc-binding domain"/>
    <property type="match status" value="1"/>
</dbReference>
<proteinExistence type="predicted"/>
<evidence type="ECO:0000313" key="4">
    <source>
        <dbReference type="Proteomes" id="UP000182054"/>
    </source>
</evidence>
<dbReference type="InterPro" id="IPR029063">
    <property type="entry name" value="SAM-dependent_MTases_sf"/>
</dbReference>
<organism evidence="3 4">
    <name type="scientific">Rhodococcoides kroppenstedtii</name>
    <dbReference type="NCBI Taxonomy" id="293050"/>
    <lineage>
        <taxon>Bacteria</taxon>
        <taxon>Bacillati</taxon>
        <taxon>Actinomycetota</taxon>
        <taxon>Actinomycetes</taxon>
        <taxon>Mycobacteriales</taxon>
        <taxon>Nocardiaceae</taxon>
        <taxon>Rhodococcoides</taxon>
    </lineage>
</organism>
<feature type="domain" description="Methyltransferase putative zinc binding" evidence="1">
    <location>
        <begin position="5"/>
        <end position="57"/>
    </location>
</feature>
<dbReference type="Proteomes" id="UP000182054">
    <property type="component" value="Unassembled WGS sequence"/>
</dbReference>
<dbReference type="InterPro" id="IPR038576">
    <property type="entry name" value="Methyltransf_Zn-bd_dom_put_sf"/>
</dbReference>
<dbReference type="Gene3D" id="3.40.50.720">
    <property type="entry name" value="NAD(P)-binding Rossmann-like Domain"/>
    <property type="match status" value="1"/>
</dbReference>
<name>A0A1I0T720_9NOCA</name>
<accession>A0A1I0T720</accession>
<reference evidence="3 4" key="1">
    <citation type="submission" date="2016-10" db="EMBL/GenBank/DDBJ databases">
        <authorList>
            <person name="de Groot N.N."/>
        </authorList>
    </citation>
    <scope>NUCLEOTIDE SEQUENCE [LARGE SCALE GENOMIC DNA]</scope>
    <source>
        <strain evidence="3 4">DSM 44908</strain>
    </source>
</reference>
<dbReference type="InterPro" id="IPR013630">
    <property type="entry name" value="Methyltransf_Zn-bd_dom_put"/>
</dbReference>
<dbReference type="Gene3D" id="3.40.50.150">
    <property type="entry name" value="Vaccinia Virus protein VP39"/>
    <property type="match status" value="1"/>
</dbReference>